<keyword evidence="3" id="KW-1185">Reference proteome</keyword>
<evidence type="ECO:0000313" key="1">
    <source>
        <dbReference type="EMBL" id="KAK2600333.1"/>
    </source>
</evidence>
<reference evidence="1" key="1">
    <citation type="submission" date="2023-06" db="EMBL/GenBank/DDBJ databases">
        <authorList>
            <person name="Noh H."/>
        </authorList>
    </citation>
    <scope>NUCLEOTIDE SEQUENCE</scope>
    <source>
        <strain evidence="1">DUCC20226</strain>
    </source>
</reference>
<name>A0AAD9S778_PHOAM</name>
<proteinExistence type="predicted"/>
<comment type="caution">
    <text evidence="1">The sequence shown here is derived from an EMBL/GenBank/DDBJ whole genome shotgun (WGS) entry which is preliminary data.</text>
</comment>
<dbReference type="EMBL" id="JAUJFL010000006">
    <property type="protein sequence ID" value="KAK2600348.1"/>
    <property type="molecule type" value="Genomic_DNA"/>
</dbReference>
<dbReference type="Proteomes" id="UP001265746">
    <property type="component" value="Unassembled WGS sequence"/>
</dbReference>
<evidence type="ECO:0000313" key="2">
    <source>
        <dbReference type="EMBL" id="KAK2600348.1"/>
    </source>
</evidence>
<evidence type="ECO:0000313" key="3">
    <source>
        <dbReference type="Proteomes" id="UP001265746"/>
    </source>
</evidence>
<sequence>MLASALFSRHLAIAGLPYLVLLCIISLGESLEFLPSAGLTRQFGQVEPIIKRTWESEQGPFSNGPPDDYVEGNEAAEADTLTNDSPERIGVPGLGKPLPPITSIVASVLGATADAGLVPGLPTPPVIPEPVIPVPTGASGGLFSSVISILAGAPSAVPTSPGGNDEPLGGLLSVLSQVSPVPVSLSITGVPVVPTQSGGLLPAFNVLGGVAAALDDVLGSSKDSDSQGSGLLGQLSANIIDPIASIAADPTSIIAHPTAALNDLQSQVSSLLDGLPSAVAAGVQLASNVGGQIAGALDATTEVLDSVPAVANGVAEQVGSLLNAAPNLATGLPAAALSVVNQVESVLAPIPDLGSDVAGILRGMREELSSAAANALPEVTSLAAIVGSQVVSNLPPVLQGPVQGVVSDLQNDISGLLCQVSDVVSGTAIIFNVPCGSANSVTSPTGAQASATVPATVSASVTVGETLPLVPTQPFPTSPLPLASVLSSLGSSLMPAETAVTSGVDPLASSALSDLSSLFSQISALSLTAALTSSTQPTPSTVPVSQSSSPGPLVGTTIYYVQTITALITSTAVYTNTVTECSLGLSAGIPGGPLPTPSLAHTGTGPFVSGTVAKGPCPDQGYTCDDCLEGWFCPPVQTPALLAPCGYGWPCYHCESGWFCVPLPGGAAISASYSRAASVSAVEVPSPSVFALYGSGAERDSPASVETVGYAWPRPAALANMTISLTNPDRLSAMASEADGLGISQPASASSVVKSVSPILDMGIPNTASDPSLFTATSTNQHPEPSDFAVGNGLVVSDGSTAANHHSTTSAGPDTARSEKESLASGLSMALTSKNRRWAPRGRAHWL</sequence>
<dbReference type="EMBL" id="JAUJFL010000006">
    <property type="protein sequence ID" value="KAK2600333.1"/>
    <property type="molecule type" value="Genomic_DNA"/>
</dbReference>
<dbReference type="AlphaFoldDB" id="A0AAD9S778"/>
<protein>
    <submittedName>
        <fullName evidence="1">Uncharacterized protein</fullName>
    </submittedName>
</protein>
<gene>
    <name evidence="1" type="ORF">N8I77_009874</name>
    <name evidence="2" type="ORF">N8I77_009888</name>
</gene>
<organism evidence="1 3">
    <name type="scientific">Phomopsis amygdali</name>
    <name type="common">Fusicoccum amygdali</name>
    <dbReference type="NCBI Taxonomy" id="1214568"/>
    <lineage>
        <taxon>Eukaryota</taxon>
        <taxon>Fungi</taxon>
        <taxon>Dikarya</taxon>
        <taxon>Ascomycota</taxon>
        <taxon>Pezizomycotina</taxon>
        <taxon>Sordariomycetes</taxon>
        <taxon>Sordariomycetidae</taxon>
        <taxon>Diaporthales</taxon>
        <taxon>Diaporthaceae</taxon>
        <taxon>Diaporthe</taxon>
    </lineage>
</organism>
<accession>A0AAD9S778</accession>